<evidence type="ECO:0000313" key="5">
    <source>
        <dbReference type="EMBL" id="CAE2206587.1"/>
    </source>
</evidence>
<dbReference type="InterPro" id="IPR004521">
    <property type="entry name" value="Uncharacterised_CHP00451"/>
</dbReference>
<dbReference type="PANTHER" id="PTHR22798">
    <property type="entry name" value="MCT-1 PROTEIN"/>
    <property type="match status" value="1"/>
</dbReference>
<dbReference type="InterPro" id="IPR048248">
    <property type="entry name" value="PUA_eIF2d-like"/>
</dbReference>
<dbReference type="InterPro" id="IPR015947">
    <property type="entry name" value="PUA-like_sf"/>
</dbReference>
<organism evidence="5">
    <name type="scientific">Odontella aurita</name>
    <dbReference type="NCBI Taxonomy" id="265563"/>
    <lineage>
        <taxon>Eukaryota</taxon>
        <taxon>Sar</taxon>
        <taxon>Stramenopiles</taxon>
        <taxon>Ochrophyta</taxon>
        <taxon>Bacillariophyta</taxon>
        <taxon>Mediophyceae</taxon>
        <taxon>Biddulphiophycidae</taxon>
        <taxon>Eupodiscales</taxon>
        <taxon>Odontellaceae</taxon>
        <taxon>Odontella</taxon>
    </lineage>
</organism>
<evidence type="ECO:0000259" key="4">
    <source>
        <dbReference type="SMART" id="SM00359"/>
    </source>
</evidence>
<feature type="domain" description="PUA" evidence="4">
    <location>
        <begin position="95"/>
        <end position="187"/>
    </location>
</feature>
<dbReference type="CDD" id="cd11609">
    <property type="entry name" value="MCT1_N"/>
    <property type="match status" value="1"/>
</dbReference>
<dbReference type="GO" id="GO:0005737">
    <property type="term" value="C:cytoplasm"/>
    <property type="evidence" value="ECO:0007669"/>
    <property type="project" value="UniProtKB-SubCell"/>
</dbReference>
<dbReference type="InterPro" id="IPR041366">
    <property type="entry name" value="Pre-PUA"/>
</dbReference>
<dbReference type="Pfam" id="PF26292">
    <property type="entry name" value="PUA_elF2D"/>
    <property type="match status" value="1"/>
</dbReference>
<accession>A0A7S4HR81</accession>
<dbReference type="SMART" id="SM00359">
    <property type="entry name" value="PUA"/>
    <property type="match status" value="1"/>
</dbReference>
<dbReference type="Pfam" id="PF17832">
    <property type="entry name" value="Pre-PUA"/>
    <property type="match status" value="1"/>
</dbReference>
<dbReference type="AlphaFoldDB" id="A0A7S4HR81"/>
<protein>
    <recommendedName>
        <fullName evidence="4">PUA domain-containing protein</fullName>
    </recommendedName>
</protein>
<dbReference type="CDD" id="cd21155">
    <property type="entry name" value="PUA_MCTS-1-like"/>
    <property type="match status" value="1"/>
</dbReference>
<dbReference type="Gene3D" id="3.10.400.20">
    <property type="match status" value="1"/>
</dbReference>
<evidence type="ECO:0000256" key="1">
    <source>
        <dbReference type="ARBA" id="ARBA00004496"/>
    </source>
</evidence>
<proteinExistence type="predicted"/>
<sequence>MFRKFDPDHDVSTSTQVKSSVQRGIKSQILSSHPSLTDDILDELLPKKPPLTQYKVGPHLMLYCRGTEPVFFQHRDGPILPSLKFVHKYPNLEFTRVTVDRGAIPFVLGGAHIMCPGLTNPGSEMPPDGVERDAQGFDAPGLERGQGVVVYAEGKEYALAVGFMKMSSADVREKNKGAGVEVCHYLGDGLYLTDEVE</sequence>
<dbReference type="PANTHER" id="PTHR22798:SF0">
    <property type="entry name" value="MALIGNANT T-CELL-AMPLIFIED SEQUENCE 1"/>
    <property type="match status" value="1"/>
</dbReference>
<evidence type="ECO:0000256" key="3">
    <source>
        <dbReference type="PIRNR" id="PIRNR005067"/>
    </source>
</evidence>
<dbReference type="GO" id="GO:0001731">
    <property type="term" value="P:formation of translation preinitiation complex"/>
    <property type="evidence" value="ECO:0007669"/>
    <property type="project" value="TreeGrafter"/>
</dbReference>
<dbReference type="EMBL" id="HBKQ01004247">
    <property type="protein sequence ID" value="CAE2206587.1"/>
    <property type="molecule type" value="Transcribed_RNA"/>
</dbReference>
<dbReference type="SUPFAM" id="SSF88697">
    <property type="entry name" value="PUA domain-like"/>
    <property type="match status" value="1"/>
</dbReference>
<dbReference type="PROSITE" id="PS50890">
    <property type="entry name" value="PUA"/>
    <property type="match status" value="1"/>
</dbReference>
<dbReference type="NCBIfam" id="TIGR00451">
    <property type="entry name" value="unchar_dom_2"/>
    <property type="match status" value="1"/>
</dbReference>
<reference evidence="5" key="1">
    <citation type="submission" date="2021-01" db="EMBL/GenBank/DDBJ databases">
        <authorList>
            <person name="Corre E."/>
            <person name="Pelletier E."/>
            <person name="Niang G."/>
            <person name="Scheremetjew M."/>
            <person name="Finn R."/>
            <person name="Kale V."/>
            <person name="Holt S."/>
            <person name="Cochrane G."/>
            <person name="Meng A."/>
            <person name="Brown T."/>
            <person name="Cohen L."/>
        </authorList>
    </citation>
    <scope>NUCLEOTIDE SEQUENCE</scope>
    <source>
        <strain evidence="5">Isolate 1302-5</strain>
    </source>
</reference>
<dbReference type="InterPro" id="IPR016437">
    <property type="entry name" value="MCT-1/Tma20"/>
</dbReference>
<dbReference type="InterPro" id="IPR002478">
    <property type="entry name" value="PUA"/>
</dbReference>
<evidence type="ECO:0000256" key="2">
    <source>
        <dbReference type="ARBA" id="ARBA00022490"/>
    </source>
</evidence>
<keyword evidence="2 3" id="KW-0963">Cytoplasm</keyword>
<gene>
    <name evidence="5" type="ORF">OAUR00152_LOCUS2897</name>
</gene>
<comment type="subcellular location">
    <subcellularLocation>
        <location evidence="1 3">Cytoplasm</location>
    </subcellularLocation>
</comment>
<dbReference type="PIRSF" id="PIRSF005067">
    <property type="entry name" value="Tma_RNA-bind_prd"/>
    <property type="match status" value="1"/>
</dbReference>
<dbReference type="GO" id="GO:0003723">
    <property type="term" value="F:RNA binding"/>
    <property type="evidence" value="ECO:0007669"/>
    <property type="project" value="InterPro"/>
</dbReference>
<name>A0A7S4HR81_9STRA</name>